<dbReference type="InterPro" id="IPR005467">
    <property type="entry name" value="His_kinase_dom"/>
</dbReference>
<dbReference type="InterPro" id="IPR029151">
    <property type="entry name" value="Sensor-like_sf"/>
</dbReference>
<dbReference type="KEGG" id="psic:J4E96_07775"/>
<feature type="domain" description="Histidine kinase" evidence="14">
    <location>
        <begin position="444"/>
        <end position="557"/>
    </location>
</feature>
<evidence type="ECO:0000256" key="5">
    <source>
        <dbReference type="ARBA" id="ARBA00022553"/>
    </source>
</evidence>
<keyword evidence="10" id="KW-0902">Two-component regulatory system</keyword>
<dbReference type="PANTHER" id="PTHR44936">
    <property type="entry name" value="SENSOR PROTEIN CREC"/>
    <property type="match status" value="1"/>
</dbReference>
<reference evidence="15" key="1">
    <citation type="submission" date="2021-03" db="EMBL/GenBank/DDBJ databases">
        <title>Pengzhenrongella sicca gen. nov., sp. nov., a new member of suborder Micrococcineae isolated from High-Arctic tundra soil.</title>
        <authorList>
            <person name="Peng F."/>
        </authorList>
    </citation>
    <scope>NUCLEOTIDE SEQUENCE</scope>
    <source>
        <strain evidence="15">LRZ-2</strain>
    </source>
</reference>
<dbReference type="SMART" id="SM00387">
    <property type="entry name" value="HATPase_c"/>
    <property type="match status" value="1"/>
</dbReference>
<protein>
    <recommendedName>
        <fullName evidence="3">histidine kinase</fullName>
        <ecNumber evidence="3">2.7.13.3</ecNumber>
    </recommendedName>
</protein>
<keyword evidence="4" id="KW-1003">Cell membrane</keyword>
<organism evidence="15 16">
    <name type="scientific">Pengzhenrongella sicca</name>
    <dbReference type="NCBI Taxonomy" id="2819238"/>
    <lineage>
        <taxon>Bacteria</taxon>
        <taxon>Bacillati</taxon>
        <taxon>Actinomycetota</taxon>
        <taxon>Actinomycetes</taxon>
        <taxon>Micrococcales</taxon>
        <taxon>Pengzhenrongella</taxon>
    </lineage>
</organism>
<evidence type="ECO:0000313" key="15">
    <source>
        <dbReference type="EMBL" id="QTE30818.1"/>
    </source>
</evidence>
<dbReference type="InterPro" id="IPR050980">
    <property type="entry name" value="2C_sensor_his_kinase"/>
</dbReference>
<dbReference type="Pfam" id="PF17203">
    <property type="entry name" value="sCache_3_2"/>
    <property type="match status" value="1"/>
</dbReference>
<dbReference type="PRINTS" id="PR00344">
    <property type="entry name" value="BCTRLSENSOR"/>
</dbReference>
<evidence type="ECO:0000256" key="3">
    <source>
        <dbReference type="ARBA" id="ARBA00012438"/>
    </source>
</evidence>
<name>A0A8A4ZMN4_9MICO</name>
<dbReference type="PANTHER" id="PTHR44936:SF9">
    <property type="entry name" value="SENSOR PROTEIN CREC"/>
    <property type="match status" value="1"/>
</dbReference>
<evidence type="ECO:0000259" key="14">
    <source>
        <dbReference type="PROSITE" id="PS50109"/>
    </source>
</evidence>
<dbReference type="GO" id="GO:0004673">
    <property type="term" value="F:protein histidine kinase activity"/>
    <property type="evidence" value="ECO:0007669"/>
    <property type="project" value="UniProtKB-EC"/>
</dbReference>
<evidence type="ECO:0000256" key="10">
    <source>
        <dbReference type="ARBA" id="ARBA00023012"/>
    </source>
</evidence>
<dbReference type="Gene3D" id="3.30.450.20">
    <property type="entry name" value="PAS domain"/>
    <property type="match status" value="2"/>
</dbReference>
<sequence length="564" mass="58232">MPSTTPRRPHAPRRAGRPAATGVWSSAGDRNSFASQLLVIEVVLLLAVVVPSWALAVNAAQNSARAEAISRARTLVVTLSHDDALIAAVLGPDPAAALAERVELLRAANSIGFLVVMTPAGIRYTHPDPAQVGQKFQGTIAGAQQGRITVEDYTGTLGRSVRVVAPVHRPDGSLAALVSAGVPLTSISATVRASAIQLGLLALGALAVGVLSAVLVSRRLRRQTYGLGPLGLARLQTYYDALLHSVGSGLVLVGHDRTVVLCNDEARRLLDAPLVAAGASISALGVEAGLGELMSSGRRCDGEVFATPARTLVVTQAPARLDGQTLGWVTTLADRTDLVRLTGELDSLRSFTESLSARAHEADNRLHTVSVLVEIGEYEQAVGFATATLAVSQALSESVSAAIEEPALAALLLGKAAQALERGVQLTVVPGTLVPVTGLAPGDLVVVVGNLIDNAIDAAADGEGAAQAPWVRVGGSLRVGTLELEVADSGPGLHPGIVRQAFTRGWTTKSAGAREDSPHGRGLGLALVDGTVRRLGGTIEVQAVHGSRLIVRLPVPGRDRGLAR</sequence>
<evidence type="ECO:0000256" key="7">
    <source>
        <dbReference type="ARBA" id="ARBA00022692"/>
    </source>
</evidence>
<accession>A0A8A4ZMN4</accession>
<keyword evidence="9 13" id="KW-1133">Transmembrane helix</keyword>
<dbReference type="InterPro" id="IPR003594">
    <property type="entry name" value="HATPase_dom"/>
</dbReference>
<feature type="compositionally biased region" description="Basic residues" evidence="12">
    <location>
        <begin position="7"/>
        <end position="16"/>
    </location>
</feature>
<dbReference type="GO" id="GO:0000160">
    <property type="term" value="P:phosphorelay signal transduction system"/>
    <property type="evidence" value="ECO:0007669"/>
    <property type="project" value="UniProtKB-KW"/>
</dbReference>
<feature type="region of interest" description="Disordered" evidence="12">
    <location>
        <begin position="1"/>
        <end position="25"/>
    </location>
</feature>
<feature type="transmembrane region" description="Helical" evidence="13">
    <location>
        <begin position="195"/>
        <end position="216"/>
    </location>
</feature>
<evidence type="ECO:0000256" key="13">
    <source>
        <dbReference type="SAM" id="Phobius"/>
    </source>
</evidence>
<keyword evidence="11 13" id="KW-0472">Membrane</keyword>
<dbReference type="PROSITE" id="PS50109">
    <property type="entry name" value="HIS_KIN"/>
    <property type="match status" value="1"/>
</dbReference>
<feature type="transmembrane region" description="Helical" evidence="13">
    <location>
        <begin position="33"/>
        <end position="56"/>
    </location>
</feature>
<dbReference type="EMBL" id="CP071868">
    <property type="protein sequence ID" value="QTE30818.1"/>
    <property type="molecule type" value="Genomic_DNA"/>
</dbReference>
<evidence type="ECO:0000313" key="16">
    <source>
        <dbReference type="Proteomes" id="UP000663937"/>
    </source>
</evidence>
<evidence type="ECO:0000256" key="1">
    <source>
        <dbReference type="ARBA" id="ARBA00000085"/>
    </source>
</evidence>
<evidence type="ECO:0000256" key="6">
    <source>
        <dbReference type="ARBA" id="ARBA00022679"/>
    </source>
</evidence>
<keyword evidence="7 13" id="KW-0812">Transmembrane</keyword>
<evidence type="ECO:0000256" key="2">
    <source>
        <dbReference type="ARBA" id="ARBA00004651"/>
    </source>
</evidence>
<gene>
    <name evidence="15" type="ORF">J4E96_07775</name>
</gene>
<dbReference type="RefSeq" id="WP_227425193.1">
    <property type="nucleotide sequence ID" value="NZ_CP071868.1"/>
</dbReference>
<dbReference type="Proteomes" id="UP000663937">
    <property type="component" value="Chromosome"/>
</dbReference>
<dbReference type="Gene3D" id="3.30.565.10">
    <property type="entry name" value="Histidine kinase-like ATPase, C-terminal domain"/>
    <property type="match status" value="1"/>
</dbReference>
<dbReference type="InterPro" id="IPR033463">
    <property type="entry name" value="sCache_3"/>
</dbReference>
<comment type="subcellular location">
    <subcellularLocation>
        <location evidence="2">Cell membrane</location>
        <topology evidence="2">Multi-pass membrane protein</topology>
    </subcellularLocation>
</comment>
<dbReference type="Pfam" id="PF02518">
    <property type="entry name" value="HATPase_c"/>
    <property type="match status" value="1"/>
</dbReference>
<dbReference type="SUPFAM" id="SSF55874">
    <property type="entry name" value="ATPase domain of HSP90 chaperone/DNA topoisomerase II/histidine kinase"/>
    <property type="match status" value="1"/>
</dbReference>
<dbReference type="InterPro" id="IPR004358">
    <property type="entry name" value="Sig_transdc_His_kin-like_C"/>
</dbReference>
<dbReference type="InterPro" id="IPR036890">
    <property type="entry name" value="HATPase_C_sf"/>
</dbReference>
<dbReference type="EC" id="2.7.13.3" evidence="3"/>
<dbReference type="GO" id="GO:0005886">
    <property type="term" value="C:plasma membrane"/>
    <property type="evidence" value="ECO:0007669"/>
    <property type="project" value="UniProtKB-SubCell"/>
</dbReference>
<evidence type="ECO:0000256" key="4">
    <source>
        <dbReference type="ARBA" id="ARBA00022475"/>
    </source>
</evidence>
<comment type="catalytic activity">
    <reaction evidence="1">
        <text>ATP + protein L-histidine = ADP + protein N-phospho-L-histidine.</text>
        <dbReference type="EC" id="2.7.13.3"/>
    </reaction>
</comment>
<evidence type="ECO:0000256" key="9">
    <source>
        <dbReference type="ARBA" id="ARBA00022989"/>
    </source>
</evidence>
<evidence type="ECO:0000256" key="8">
    <source>
        <dbReference type="ARBA" id="ARBA00022777"/>
    </source>
</evidence>
<dbReference type="AlphaFoldDB" id="A0A8A4ZMN4"/>
<keyword evidence="5" id="KW-0597">Phosphoprotein</keyword>
<evidence type="ECO:0000256" key="12">
    <source>
        <dbReference type="SAM" id="MobiDB-lite"/>
    </source>
</evidence>
<proteinExistence type="predicted"/>
<keyword evidence="8 15" id="KW-0418">Kinase</keyword>
<keyword evidence="6" id="KW-0808">Transferase</keyword>
<evidence type="ECO:0000256" key="11">
    <source>
        <dbReference type="ARBA" id="ARBA00023136"/>
    </source>
</evidence>
<dbReference type="SUPFAM" id="SSF103190">
    <property type="entry name" value="Sensory domain-like"/>
    <property type="match status" value="1"/>
</dbReference>
<keyword evidence="16" id="KW-1185">Reference proteome</keyword>